<proteinExistence type="predicted"/>
<evidence type="ECO:0000256" key="1">
    <source>
        <dbReference type="SAM" id="SignalP"/>
    </source>
</evidence>
<evidence type="ECO:0000313" key="2">
    <source>
        <dbReference type="EMBL" id="CAG6688489.1"/>
    </source>
</evidence>
<dbReference type="EMBL" id="HBUF01286984">
    <property type="protein sequence ID" value="CAG6688488.1"/>
    <property type="molecule type" value="Transcribed_RNA"/>
</dbReference>
<accession>A0A8D8XB22</accession>
<dbReference type="EMBL" id="HBUF01286985">
    <property type="protein sequence ID" value="CAG6688489.1"/>
    <property type="molecule type" value="Transcribed_RNA"/>
</dbReference>
<feature type="signal peptide" evidence="1">
    <location>
        <begin position="1"/>
        <end position="20"/>
    </location>
</feature>
<feature type="chain" id="PRO_5036262477" evidence="1">
    <location>
        <begin position="21"/>
        <end position="134"/>
    </location>
</feature>
<sequence length="134" mass="15415">MHIILLVSVILVLAVSSSKCNPTSSLEINNVKPAYTSLMDMDIESCMDVPYHFKHLFKSIQTCSKQVQDVYLEIMTKVYQCQHKKDQTDINTCLIDLMRNSVKIAEQHKMFDKLIELNTQVIFMIGVIMKCVNQ</sequence>
<organism evidence="2">
    <name type="scientific">Cacopsylla melanoneura</name>
    <dbReference type="NCBI Taxonomy" id="428564"/>
    <lineage>
        <taxon>Eukaryota</taxon>
        <taxon>Metazoa</taxon>
        <taxon>Ecdysozoa</taxon>
        <taxon>Arthropoda</taxon>
        <taxon>Hexapoda</taxon>
        <taxon>Insecta</taxon>
        <taxon>Pterygota</taxon>
        <taxon>Neoptera</taxon>
        <taxon>Paraneoptera</taxon>
        <taxon>Hemiptera</taxon>
        <taxon>Sternorrhyncha</taxon>
        <taxon>Psylloidea</taxon>
        <taxon>Psyllidae</taxon>
        <taxon>Psyllinae</taxon>
        <taxon>Cacopsylla</taxon>
    </lineage>
</organism>
<protein>
    <submittedName>
        <fullName evidence="2">Uncharacterized protein</fullName>
    </submittedName>
</protein>
<dbReference type="AlphaFoldDB" id="A0A8D8XB22"/>
<name>A0A8D8XB22_9HEMI</name>
<keyword evidence="1" id="KW-0732">Signal</keyword>
<reference evidence="2" key="1">
    <citation type="submission" date="2021-05" db="EMBL/GenBank/DDBJ databases">
        <authorList>
            <person name="Alioto T."/>
            <person name="Alioto T."/>
            <person name="Gomez Garrido J."/>
        </authorList>
    </citation>
    <scope>NUCLEOTIDE SEQUENCE</scope>
</reference>